<dbReference type="EC" id="6.3.2.6" evidence="8"/>
<dbReference type="InterPro" id="IPR018236">
    <property type="entry name" value="SAICAR_synthetase_CS"/>
</dbReference>
<evidence type="ECO:0000313" key="10">
    <source>
        <dbReference type="EMBL" id="MDI6448787.1"/>
    </source>
</evidence>
<evidence type="ECO:0000256" key="6">
    <source>
        <dbReference type="ARBA" id="ARBA00022840"/>
    </source>
</evidence>
<gene>
    <name evidence="8" type="primary">purC</name>
    <name evidence="10" type="ORF">QJ522_06995</name>
</gene>
<dbReference type="HAMAP" id="MF_00137">
    <property type="entry name" value="SAICAR_synth"/>
    <property type="match status" value="1"/>
</dbReference>
<dbReference type="InterPro" id="IPR028923">
    <property type="entry name" value="SAICAR_synt/ADE2_N"/>
</dbReference>
<dbReference type="NCBIfam" id="TIGR00081">
    <property type="entry name" value="purC"/>
    <property type="match status" value="1"/>
</dbReference>
<dbReference type="CDD" id="cd01414">
    <property type="entry name" value="SAICAR_synt_Sc"/>
    <property type="match status" value="1"/>
</dbReference>
<keyword evidence="6 8" id="KW-0067">ATP-binding</keyword>
<evidence type="ECO:0000313" key="11">
    <source>
        <dbReference type="Proteomes" id="UP001431776"/>
    </source>
</evidence>
<proteinExistence type="inferred from homology"/>
<keyword evidence="3 8" id="KW-0436">Ligase</keyword>
<keyword evidence="4 8" id="KW-0547">Nucleotide-binding</keyword>
<dbReference type="Pfam" id="PF01259">
    <property type="entry name" value="SAICAR_synt"/>
    <property type="match status" value="1"/>
</dbReference>
<dbReference type="Proteomes" id="UP001431776">
    <property type="component" value="Unassembled WGS sequence"/>
</dbReference>
<comment type="pathway">
    <text evidence="1 8">Purine metabolism; IMP biosynthesis via de novo pathway; 5-amino-1-(5-phospho-D-ribosyl)imidazole-4-carboxamide from 5-amino-1-(5-phospho-D-ribosyl)imidazole-4-carboxylate: step 1/2.</text>
</comment>
<evidence type="ECO:0000256" key="1">
    <source>
        <dbReference type="ARBA" id="ARBA00004672"/>
    </source>
</evidence>
<reference evidence="10" key="1">
    <citation type="submission" date="2023-05" db="EMBL/GenBank/DDBJ databases">
        <title>Anaerotaeda fermentans gen. nov., sp. nov., a novel anaerobic planctomycete of the new family within the order Sedimentisphaerales isolated from Taman Peninsula, Russia.</title>
        <authorList>
            <person name="Khomyakova M.A."/>
            <person name="Merkel A.Y."/>
            <person name="Slobodkin A.I."/>
        </authorList>
    </citation>
    <scope>NUCLEOTIDE SEQUENCE</scope>
    <source>
        <strain evidence="10">M17dextr</strain>
    </source>
</reference>
<comment type="caution">
    <text evidence="10">The sequence shown here is derived from an EMBL/GenBank/DDBJ whole genome shotgun (WGS) entry which is preliminary data.</text>
</comment>
<dbReference type="Gene3D" id="3.30.200.20">
    <property type="entry name" value="Phosphorylase Kinase, domain 1"/>
    <property type="match status" value="1"/>
</dbReference>
<dbReference type="PROSITE" id="PS01057">
    <property type="entry name" value="SAICAR_SYNTHETASE_1"/>
    <property type="match status" value="1"/>
</dbReference>
<evidence type="ECO:0000256" key="3">
    <source>
        <dbReference type="ARBA" id="ARBA00022598"/>
    </source>
</evidence>
<dbReference type="EMBL" id="JASCXX010000006">
    <property type="protein sequence ID" value="MDI6448787.1"/>
    <property type="molecule type" value="Genomic_DNA"/>
</dbReference>
<keyword evidence="5 8" id="KW-0658">Purine biosynthesis</keyword>
<dbReference type="GO" id="GO:0005524">
    <property type="term" value="F:ATP binding"/>
    <property type="evidence" value="ECO:0007669"/>
    <property type="project" value="UniProtKB-KW"/>
</dbReference>
<dbReference type="InterPro" id="IPR001636">
    <property type="entry name" value="SAICAR_synth"/>
</dbReference>
<dbReference type="PANTHER" id="PTHR43700:SF1">
    <property type="entry name" value="PHOSPHORIBOSYLAMINOIMIDAZOLE-SUCCINOCARBOXAMIDE SYNTHASE"/>
    <property type="match status" value="1"/>
</dbReference>
<name>A0AAW6TTY6_9BACT</name>
<evidence type="ECO:0000256" key="7">
    <source>
        <dbReference type="ARBA" id="ARBA00048475"/>
    </source>
</evidence>
<feature type="domain" description="SAICAR synthetase/ADE2 N-terminal" evidence="9">
    <location>
        <begin position="15"/>
        <end position="260"/>
    </location>
</feature>
<dbReference type="FunFam" id="3.30.470.20:FF:000015">
    <property type="entry name" value="Phosphoribosylaminoimidazole-succinocarboxamide synthase"/>
    <property type="match status" value="1"/>
</dbReference>
<accession>A0AAW6TTY6</accession>
<dbReference type="Gene3D" id="3.30.470.20">
    <property type="entry name" value="ATP-grasp fold, B domain"/>
    <property type="match status" value="1"/>
</dbReference>
<evidence type="ECO:0000256" key="5">
    <source>
        <dbReference type="ARBA" id="ARBA00022755"/>
    </source>
</evidence>
<protein>
    <recommendedName>
        <fullName evidence="8">Phosphoribosylaminoimidazole-succinocarboxamide synthase</fullName>
        <ecNumber evidence="8">6.3.2.6</ecNumber>
    </recommendedName>
    <alternativeName>
        <fullName evidence="8">SAICAR synthetase</fullName>
    </alternativeName>
</protein>
<evidence type="ECO:0000259" key="9">
    <source>
        <dbReference type="Pfam" id="PF01259"/>
    </source>
</evidence>
<dbReference type="GO" id="GO:0004639">
    <property type="term" value="F:phosphoribosylaminoimidazolesuccinocarboxamide synthase activity"/>
    <property type="evidence" value="ECO:0007669"/>
    <property type="project" value="UniProtKB-UniRule"/>
</dbReference>
<dbReference type="NCBIfam" id="NF010568">
    <property type="entry name" value="PRK13961.1"/>
    <property type="match status" value="1"/>
</dbReference>
<dbReference type="PANTHER" id="PTHR43700">
    <property type="entry name" value="PHOSPHORIBOSYLAMINOIMIDAZOLE-SUCCINOCARBOXAMIDE SYNTHASE"/>
    <property type="match status" value="1"/>
</dbReference>
<comment type="similarity">
    <text evidence="2 8">Belongs to the SAICAR synthetase family.</text>
</comment>
<sequence>MQTVLQTSIAGTKPSRGKVRDIYDLGETLLIAATDRISAFDVIMTNGIPYKGIVLTQISKFWFEFFAGQVEHHLIDDDVAGFPNPFCDHADQLAGRTMLVKKVEVLPIECVVRGYLAGSGWKEYQADGTVCGVKLPAGLKQCQKLPEPIFTPATKAELGAHDENISFERAAEIIGSEKAAYVRDRSIEIFQKGSAYAESKGLILADTKFEWGLVDGKIILIDEVLTPDSSRFWPADKYEAGRDQESFDKQFVRNYLEEIKFNKSGPGVELPPDIVAKTSDKYIEAYERLTGKPFAWRS</sequence>
<organism evidence="10 11">
    <name type="scientific">Anaerobaca lacustris</name>
    <dbReference type="NCBI Taxonomy" id="3044600"/>
    <lineage>
        <taxon>Bacteria</taxon>
        <taxon>Pseudomonadati</taxon>
        <taxon>Planctomycetota</taxon>
        <taxon>Phycisphaerae</taxon>
        <taxon>Sedimentisphaerales</taxon>
        <taxon>Anaerobacaceae</taxon>
        <taxon>Anaerobaca</taxon>
    </lineage>
</organism>
<comment type="catalytic activity">
    <reaction evidence="7 8">
        <text>5-amino-1-(5-phospho-D-ribosyl)imidazole-4-carboxylate + L-aspartate + ATP = (2S)-2-[5-amino-1-(5-phospho-beta-D-ribosyl)imidazole-4-carboxamido]succinate + ADP + phosphate + 2 H(+)</text>
        <dbReference type="Rhea" id="RHEA:22628"/>
        <dbReference type="ChEBI" id="CHEBI:15378"/>
        <dbReference type="ChEBI" id="CHEBI:29991"/>
        <dbReference type="ChEBI" id="CHEBI:30616"/>
        <dbReference type="ChEBI" id="CHEBI:43474"/>
        <dbReference type="ChEBI" id="CHEBI:58443"/>
        <dbReference type="ChEBI" id="CHEBI:77657"/>
        <dbReference type="ChEBI" id="CHEBI:456216"/>
        <dbReference type="EC" id="6.3.2.6"/>
    </reaction>
</comment>
<dbReference type="GO" id="GO:0005737">
    <property type="term" value="C:cytoplasm"/>
    <property type="evidence" value="ECO:0007669"/>
    <property type="project" value="TreeGrafter"/>
</dbReference>
<dbReference type="AlphaFoldDB" id="A0AAW6TTY6"/>
<evidence type="ECO:0000256" key="2">
    <source>
        <dbReference type="ARBA" id="ARBA00010190"/>
    </source>
</evidence>
<evidence type="ECO:0000256" key="4">
    <source>
        <dbReference type="ARBA" id="ARBA00022741"/>
    </source>
</evidence>
<dbReference type="SUPFAM" id="SSF56104">
    <property type="entry name" value="SAICAR synthase-like"/>
    <property type="match status" value="1"/>
</dbReference>
<keyword evidence="11" id="KW-1185">Reference proteome</keyword>
<dbReference type="GO" id="GO:0006189">
    <property type="term" value="P:'de novo' IMP biosynthetic process"/>
    <property type="evidence" value="ECO:0007669"/>
    <property type="project" value="UniProtKB-UniRule"/>
</dbReference>
<evidence type="ECO:0000256" key="8">
    <source>
        <dbReference type="HAMAP-Rule" id="MF_00137"/>
    </source>
</evidence>